<comment type="subcellular location">
    <subcellularLocation>
        <location evidence="2">Cell membrane</location>
        <topology evidence="2">Single-pass type I membrane protein</topology>
    </subcellularLocation>
    <subcellularLocation>
        <location evidence="1">Cell surface</location>
    </subcellularLocation>
</comment>
<keyword evidence="7 18" id="KW-1133">Transmembrane helix</keyword>
<evidence type="ECO:0000256" key="10">
    <source>
        <dbReference type="ARBA" id="ARBA00023170"/>
    </source>
</evidence>
<keyword evidence="11" id="KW-0325">Glycoprotein</keyword>
<reference evidence="21" key="3">
    <citation type="submission" date="2025-09" db="UniProtKB">
        <authorList>
            <consortium name="Ensembl"/>
        </authorList>
    </citation>
    <scope>IDENTIFICATION</scope>
</reference>
<dbReference type="GO" id="GO:0038110">
    <property type="term" value="P:interleukin-2-mediated signaling pathway"/>
    <property type="evidence" value="ECO:0007669"/>
    <property type="project" value="Ensembl"/>
</dbReference>
<dbReference type="SUPFAM" id="SSF49265">
    <property type="entry name" value="Fibronectin type III"/>
    <property type="match status" value="2"/>
</dbReference>
<accession>A0A4X2L611</accession>
<feature type="compositionally biased region" description="Pro residues" evidence="17">
    <location>
        <begin position="346"/>
        <end position="358"/>
    </location>
</feature>
<feature type="signal peptide" evidence="19">
    <location>
        <begin position="1"/>
        <end position="29"/>
    </location>
</feature>
<dbReference type="OMA" id="TAGCWLQ"/>
<dbReference type="Proteomes" id="UP000314987">
    <property type="component" value="Unassembled WGS sequence"/>
</dbReference>
<evidence type="ECO:0000256" key="1">
    <source>
        <dbReference type="ARBA" id="ARBA00004241"/>
    </source>
</evidence>
<dbReference type="GO" id="GO:0009897">
    <property type="term" value="C:external side of plasma membrane"/>
    <property type="evidence" value="ECO:0007669"/>
    <property type="project" value="Ensembl"/>
</dbReference>
<dbReference type="Pfam" id="PF21605">
    <property type="entry name" value="CRLF2-like_D2"/>
    <property type="match status" value="1"/>
</dbReference>
<keyword evidence="5 18" id="KW-0812">Transmembrane</keyword>
<evidence type="ECO:0000256" key="14">
    <source>
        <dbReference type="ARBA" id="ARBA00077928"/>
    </source>
</evidence>
<evidence type="ECO:0000256" key="8">
    <source>
        <dbReference type="ARBA" id="ARBA00023136"/>
    </source>
</evidence>
<comment type="similarity">
    <text evidence="3">Belongs to the type I cytokine receptor family. Type 5 subfamily.</text>
</comment>
<dbReference type="GO" id="GO:0033089">
    <property type="term" value="P:positive regulation of T cell differentiation in thymus"/>
    <property type="evidence" value="ECO:0007669"/>
    <property type="project" value="Ensembl"/>
</dbReference>
<dbReference type="STRING" id="29139.ENSVURP00010016532"/>
<gene>
    <name evidence="21" type="primary">IL2RG</name>
</gene>
<dbReference type="CTD" id="3561"/>
<dbReference type="AlphaFoldDB" id="A0A4X2L611"/>
<dbReference type="InterPro" id="IPR003961">
    <property type="entry name" value="FN3_dom"/>
</dbReference>
<dbReference type="GO" id="GO:0033077">
    <property type="term" value="P:T cell differentiation in thymus"/>
    <property type="evidence" value="ECO:0007669"/>
    <property type="project" value="Ensembl"/>
</dbReference>
<keyword evidence="22" id="KW-1185">Reference proteome</keyword>
<dbReference type="GO" id="GO:0038113">
    <property type="term" value="P:interleukin-9-mediated signaling pathway"/>
    <property type="evidence" value="ECO:0007669"/>
    <property type="project" value="Ensembl"/>
</dbReference>
<dbReference type="InterPro" id="IPR053856">
    <property type="entry name" value="TSLPR_D1"/>
</dbReference>
<evidence type="ECO:0000256" key="6">
    <source>
        <dbReference type="ARBA" id="ARBA00022729"/>
    </source>
</evidence>
<comment type="function">
    <text evidence="12">Common subunit for the receptors for a variety of interleukins. Probably in association with IL15RA, involved in the stimulation of neutrophil phagocytosis by IL15.</text>
</comment>
<keyword evidence="8 18" id="KW-0472">Membrane</keyword>
<proteinExistence type="inferred from homology"/>
<dbReference type="GeneTree" id="ENSGT00510000048979"/>
<dbReference type="PROSITE" id="PS50853">
    <property type="entry name" value="FN3"/>
    <property type="match status" value="1"/>
</dbReference>
<feature type="region of interest" description="Disordered" evidence="17">
    <location>
        <begin position="324"/>
        <end position="358"/>
    </location>
</feature>
<keyword evidence="9" id="KW-1015">Disulfide bond</keyword>
<dbReference type="GO" id="GO:0015026">
    <property type="term" value="F:coreceptor activity"/>
    <property type="evidence" value="ECO:0007669"/>
    <property type="project" value="Ensembl"/>
</dbReference>
<evidence type="ECO:0000256" key="15">
    <source>
        <dbReference type="ARBA" id="ARBA00080422"/>
    </source>
</evidence>
<evidence type="ECO:0000313" key="21">
    <source>
        <dbReference type="Ensembl" id="ENSVURP00010016532.1"/>
    </source>
</evidence>
<evidence type="ECO:0000256" key="16">
    <source>
        <dbReference type="ARBA" id="ARBA00080689"/>
    </source>
</evidence>
<dbReference type="GO" id="GO:0002361">
    <property type="term" value="P:CD4-positive, CD25-positive, alpha-beta regulatory T cell differentiation"/>
    <property type="evidence" value="ECO:0007669"/>
    <property type="project" value="Ensembl"/>
</dbReference>
<dbReference type="GeneID" id="114023936"/>
<evidence type="ECO:0000256" key="4">
    <source>
        <dbReference type="ARBA" id="ARBA00022475"/>
    </source>
</evidence>
<protein>
    <recommendedName>
        <fullName evidence="13">Cytokine receptor common subunit gamma</fullName>
    </recommendedName>
    <alternativeName>
        <fullName evidence="14">Interleukin-2 receptor subunit gamma</fullName>
    </alternativeName>
    <alternativeName>
        <fullName evidence="15">gammaC</fullName>
    </alternativeName>
    <alternativeName>
        <fullName evidence="16">p64</fullName>
    </alternativeName>
</protein>
<reference evidence="22" key="1">
    <citation type="submission" date="2018-12" db="EMBL/GenBank/DDBJ databases">
        <authorList>
            <person name="Yazar S."/>
        </authorList>
    </citation>
    <scope>NUCLEOTIDE SEQUENCE [LARGE SCALE GENOMIC DNA]</scope>
</reference>
<feature type="domain" description="Fibronectin type-III" evidence="20">
    <location>
        <begin position="140"/>
        <end position="232"/>
    </location>
</feature>
<evidence type="ECO:0000256" key="5">
    <source>
        <dbReference type="ARBA" id="ARBA00022692"/>
    </source>
</evidence>
<dbReference type="InterPro" id="IPR013783">
    <property type="entry name" value="Ig-like_fold"/>
</dbReference>
<dbReference type="Ensembl" id="ENSVURT00010018800.1">
    <property type="protein sequence ID" value="ENSVURP00010016532.1"/>
    <property type="gene ID" value="ENSVURG00010012673.1"/>
</dbReference>
<dbReference type="Pfam" id="PF22012">
    <property type="entry name" value="TSLPR_D1"/>
    <property type="match status" value="1"/>
</dbReference>
<dbReference type="GO" id="GO:0050766">
    <property type="term" value="P:positive regulation of phagocytosis"/>
    <property type="evidence" value="ECO:0007669"/>
    <property type="project" value="Ensembl"/>
</dbReference>
<dbReference type="GO" id="GO:0005654">
    <property type="term" value="C:nucleoplasm"/>
    <property type="evidence" value="ECO:0007669"/>
    <property type="project" value="Ensembl"/>
</dbReference>
<dbReference type="GO" id="GO:0002335">
    <property type="term" value="P:mature B cell differentiation"/>
    <property type="evidence" value="ECO:0007669"/>
    <property type="project" value="Ensembl"/>
</dbReference>
<evidence type="ECO:0000256" key="12">
    <source>
        <dbReference type="ARBA" id="ARBA00056919"/>
    </source>
</evidence>
<dbReference type="GO" id="GO:0035771">
    <property type="term" value="P:interleukin-4-mediated signaling pathway"/>
    <property type="evidence" value="ECO:0007669"/>
    <property type="project" value="Ensembl"/>
</dbReference>
<dbReference type="PANTHER" id="PTHR23037">
    <property type="entry name" value="CYTOKINE RECEPTOR"/>
    <property type="match status" value="1"/>
</dbReference>
<dbReference type="PROSITE" id="PS01355">
    <property type="entry name" value="HEMATOPO_REC_S_F1"/>
    <property type="match status" value="1"/>
</dbReference>
<reference evidence="21" key="2">
    <citation type="submission" date="2025-08" db="UniProtKB">
        <authorList>
            <consortium name="Ensembl"/>
        </authorList>
    </citation>
    <scope>IDENTIFICATION</scope>
</reference>
<evidence type="ECO:0000259" key="20">
    <source>
        <dbReference type="PROSITE" id="PS50853"/>
    </source>
</evidence>
<evidence type="ECO:0000313" key="22">
    <source>
        <dbReference type="Proteomes" id="UP000314987"/>
    </source>
</evidence>
<dbReference type="GO" id="GO:0010467">
    <property type="term" value="P:gene expression"/>
    <property type="evidence" value="ECO:0007669"/>
    <property type="project" value="Ensembl"/>
</dbReference>
<sequence length="358" mass="40803">MKVKLRSQSKQSTTLKMLLLLALLGVAMSLASLTPQRSQDTMAASATLPNVQCWVFNVEFMNCTWDSSSGPQPTNLTLYYWYRDPPKECSQYLFAGAITSGCWFGREDIDIYNNFNVELRAPGRHFKQEMKLQDLVIPWAPDNLTVYSMNDSQLELNWTSSYKAMCLQHLVQYKSDIDSSWTEQYVHQRQQFGLPSVDEHKLYTFRVRSRFRPYCGNALQWSQWSPVVQWGGRRPRERPSLPVLETVLVPLGLLTGFIFLVTMLTRLERVWVILMPRIPNLNSLDDLLTTHQGNFSTWSGVSKGLAESLQPDYSERLCHVSELPPKAGAQSEGPGGCPNSQHSPYWAPPPCYSPDPEP</sequence>
<dbReference type="PANTHER" id="PTHR23037:SF47">
    <property type="entry name" value="INTERLEUKIN 2 RECEPTOR SUBUNIT GAMMA"/>
    <property type="match status" value="1"/>
</dbReference>
<dbReference type="GO" id="GO:0038111">
    <property type="term" value="P:interleukin-7-mediated signaling pathway"/>
    <property type="evidence" value="ECO:0007669"/>
    <property type="project" value="Ensembl"/>
</dbReference>
<dbReference type="GO" id="GO:0019976">
    <property type="term" value="F:interleukin-2 binding"/>
    <property type="evidence" value="ECO:0007669"/>
    <property type="project" value="Ensembl"/>
</dbReference>
<dbReference type="GO" id="GO:0032831">
    <property type="term" value="P:positive regulation of CD4-positive, CD25-positive, alpha-beta regulatory T cell differentiation"/>
    <property type="evidence" value="ECO:0007669"/>
    <property type="project" value="Ensembl"/>
</dbReference>
<dbReference type="GO" id="GO:0010628">
    <property type="term" value="P:positive regulation of gene expression"/>
    <property type="evidence" value="ECO:0007669"/>
    <property type="project" value="Ensembl"/>
</dbReference>
<dbReference type="InterPro" id="IPR003531">
    <property type="entry name" value="Hempt_rcpt_S_F1_CS"/>
</dbReference>
<organism evidence="21 22">
    <name type="scientific">Vombatus ursinus</name>
    <name type="common">Common wombat</name>
    <dbReference type="NCBI Taxonomy" id="29139"/>
    <lineage>
        <taxon>Eukaryota</taxon>
        <taxon>Metazoa</taxon>
        <taxon>Chordata</taxon>
        <taxon>Craniata</taxon>
        <taxon>Vertebrata</taxon>
        <taxon>Euteleostomi</taxon>
        <taxon>Mammalia</taxon>
        <taxon>Metatheria</taxon>
        <taxon>Diprotodontia</taxon>
        <taxon>Vombatidae</taxon>
        <taxon>Vombatus</taxon>
    </lineage>
</organism>
<dbReference type="CDD" id="cd00063">
    <property type="entry name" value="FN3"/>
    <property type="match status" value="1"/>
</dbReference>
<dbReference type="FunFam" id="2.60.40.10:FF:000754">
    <property type="entry name" value="Cytokine receptor common subunit gamma"/>
    <property type="match status" value="1"/>
</dbReference>
<dbReference type="InterPro" id="IPR048648">
    <property type="entry name" value="CRLF2-like_D2"/>
</dbReference>
<dbReference type="GO" id="GO:0019725">
    <property type="term" value="P:cellular homeostasis"/>
    <property type="evidence" value="ECO:0007669"/>
    <property type="project" value="Ensembl"/>
</dbReference>
<dbReference type="SMART" id="SM00060">
    <property type="entry name" value="FN3"/>
    <property type="match status" value="1"/>
</dbReference>
<dbReference type="GO" id="GO:0042010">
    <property type="term" value="F:interleukin-15 receptor activity"/>
    <property type="evidence" value="ECO:0007669"/>
    <property type="project" value="Ensembl"/>
</dbReference>
<feature type="chain" id="PRO_5021351805" description="Cytokine receptor common subunit gamma" evidence="19">
    <location>
        <begin position="30"/>
        <end position="358"/>
    </location>
</feature>
<dbReference type="GO" id="GO:0045579">
    <property type="term" value="P:positive regulation of B cell differentiation"/>
    <property type="evidence" value="ECO:0007669"/>
    <property type="project" value="Ensembl"/>
</dbReference>
<evidence type="ECO:0000256" key="19">
    <source>
        <dbReference type="SAM" id="SignalP"/>
    </source>
</evidence>
<dbReference type="InterPro" id="IPR036116">
    <property type="entry name" value="FN3_sf"/>
</dbReference>
<evidence type="ECO:0000256" key="9">
    <source>
        <dbReference type="ARBA" id="ARBA00023157"/>
    </source>
</evidence>
<evidence type="ECO:0000256" key="3">
    <source>
        <dbReference type="ARBA" id="ARBA00008159"/>
    </source>
</evidence>
<evidence type="ECO:0000256" key="2">
    <source>
        <dbReference type="ARBA" id="ARBA00004251"/>
    </source>
</evidence>
<evidence type="ECO:0000256" key="7">
    <source>
        <dbReference type="ARBA" id="ARBA00022989"/>
    </source>
</evidence>
<evidence type="ECO:0000256" key="17">
    <source>
        <dbReference type="SAM" id="MobiDB-lite"/>
    </source>
</evidence>
<keyword evidence="4" id="KW-1003">Cell membrane</keyword>
<dbReference type="FunFam" id="2.60.40.10:FF:001183">
    <property type="entry name" value="Cytokine receptor common subunit gamma"/>
    <property type="match status" value="1"/>
</dbReference>
<keyword evidence="6 19" id="KW-0732">Signal</keyword>
<feature type="transmembrane region" description="Helical" evidence="18">
    <location>
        <begin position="247"/>
        <end position="267"/>
    </location>
</feature>
<dbReference type="Gene3D" id="2.60.40.10">
    <property type="entry name" value="Immunoglobulins"/>
    <property type="match status" value="2"/>
</dbReference>
<name>A0A4X2L611_VOMUR</name>
<evidence type="ECO:0000256" key="13">
    <source>
        <dbReference type="ARBA" id="ARBA00069530"/>
    </source>
</evidence>
<evidence type="ECO:0000256" key="11">
    <source>
        <dbReference type="ARBA" id="ARBA00023180"/>
    </source>
</evidence>
<dbReference type="RefSeq" id="XP_027692512.1">
    <property type="nucleotide sequence ID" value="XM_027836711.1"/>
</dbReference>
<evidence type="ECO:0000256" key="18">
    <source>
        <dbReference type="SAM" id="Phobius"/>
    </source>
</evidence>
<keyword evidence="10" id="KW-0675">Receptor</keyword>